<evidence type="ECO:0000256" key="2">
    <source>
        <dbReference type="SAM" id="MobiDB-lite"/>
    </source>
</evidence>
<dbReference type="Pfam" id="PF06013">
    <property type="entry name" value="WXG100"/>
    <property type="match status" value="1"/>
</dbReference>
<evidence type="ECO:0000313" key="3">
    <source>
        <dbReference type="EMBL" id="MBA8826984.1"/>
    </source>
</evidence>
<dbReference type="InterPro" id="IPR010310">
    <property type="entry name" value="T7SS_ESAT-6-like"/>
</dbReference>
<dbReference type="InterPro" id="IPR036689">
    <property type="entry name" value="ESAT-6-like_sf"/>
</dbReference>
<organism evidence="3 4">
    <name type="scientific">Halosaccharopolyspora lacisalsi</name>
    <dbReference type="NCBI Taxonomy" id="1000566"/>
    <lineage>
        <taxon>Bacteria</taxon>
        <taxon>Bacillati</taxon>
        <taxon>Actinomycetota</taxon>
        <taxon>Actinomycetes</taxon>
        <taxon>Pseudonocardiales</taxon>
        <taxon>Pseudonocardiaceae</taxon>
        <taxon>Halosaccharopolyspora</taxon>
    </lineage>
</organism>
<proteinExistence type="inferred from homology"/>
<dbReference type="RefSeq" id="WP_182546189.1">
    <property type="nucleotide sequence ID" value="NZ_JACGWZ010000007.1"/>
</dbReference>
<protein>
    <recommendedName>
        <fullName evidence="1">ESAT-6-like protein</fullName>
    </recommendedName>
</protein>
<keyword evidence="4" id="KW-1185">Reference proteome</keyword>
<dbReference type="AlphaFoldDB" id="A0A839DZP8"/>
<comment type="similarity">
    <text evidence="1">Belongs to the WXG100 family.</text>
</comment>
<dbReference type="Proteomes" id="UP000569329">
    <property type="component" value="Unassembled WGS sequence"/>
</dbReference>
<name>A0A839DZP8_9PSEU</name>
<evidence type="ECO:0000313" key="4">
    <source>
        <dbReference type="Proteomes" id="UP000569329"/>
    </source>
</evidence>
<evidence type="ECO:0000256" key="1">
    <source>
        <dbReference type="RuleBase" id="RU362001"/>
    </source>
</evidence>
<sequence length="103" mass="11343">MSGFGTDAELMQKAASQVEEVRSSIDQSINQLQSQAEPVIANWKGQASQTFARLMEQFRQEANDITTKLGEIGQNIDSSGKTYTQQDEEQASEMSKIEGKLLG</sequence>
<reference evidence="3 4" key="1">
    <citation type="submission" date="2020-07" db="EMBL/GenBank/DDBJ databases">
        <title>Sequencing the genomes of 1000 actinobacteria strains.</title>
        <authorList>
            <person name="Klenk H.-P."/>
        </authorList>
    </citation>
    <scope>NUCLEOTIDE SEQUENCE [LARGE SCALE GENOMIC DNA]</scope>
    <source>
        <strain evidence="3 4">DSM 45975</strain>
    </source>
</reference>
<accession>A0A839DZP8</accession>
<gene>
    <name evidence="3" type="ORF">FHX42_004368</name>
</gene>
<feature type="compositionally biased region" description="Polar residues" evidence="2">
    <location>
        <begin position="75"/>
        <end position="85"/>
    </location>
</feature>
<comment type="caution">
    <text evidence="3">The sequence shown here is derived from an EMBL/GenBank/DDBJ whole genome shotgun (WGS) entry which is preliminary data.</text>
</comment>
<dbReference type="SUPFAM" id="SSF140453">
    <property type="entry name" value="EsxAB dimer-like"/>
    <property type="match status" value="1"/>
</dbReference>
<feature type="region of interest" description="Disordered" evidence="2">
    <location>
        <begin position="73"/>
        <end position="103"/>
    </location>
</feature>
<dbReference type="NCBIfam" id="TIGR03930">
    <property type="entry name" value="WXG100_ESAT6"/>
    <property type="match status" value="1"/>
</dbReference>
<dbReference type="EMBL" id="JACGWZ010000007">
    <property type="protein sequence ID" value="MBA8826984.1"/>
    <property type="molecule type" value="Genomic_DNA"/>
</dbReference>
<dbReference type="Gene3D" id="1.10.287.1060">
    <property type="entry name" value="ESAT-6-like"/>
    <property type="match status" value="1"/>
</dbReference>